<evidence type="ECO:0000259" key="3">
    <source>
        <dbReference type="PROSITE" id="PS50043"/>
    </source>
</evidence>
<dbReference type="Proteomes" id="UP001499854">
    <property type="component" value="Unassembled WGS sequence"/>
</dbReference>
<keyword evidence="5" id="KW-1185">Reference proteome</keyword>
<dbReference type="InterPro" id="IPR036388">
    <property type="entry name" value="WH-like_DNA-bd_sf"/>
</dbReference>
<dbReference type="InterPro" id="IPR000792">
    <property type="entry name" value="Tscrpt_reg_LuxR_C"/>
</dbReference>
<protein>
    <submittedName>
        <fullName evidence="4">LuxR family transcriptional regulator</fullName>
    </submittedName>
</protein>
<feature type="domain" description="HTH luxR-type" evidence="3">
    <location>
        <begin position="883"/>
        <end position="948"/>
    </location>
</feature>
<dbReference type="InterPro" id="IPR016032">
    <property type="entry name" value="Sig_transdc_resp-reg_C-effctor"/>
</dbReference>
<sequence length="948" mass="101583">MSDGMLISNPDALDGGSVFVGRADERRRLAECADRVRAGDSWLAVVEGEAGIGKSALLRQVAATLPDFKILWATGDQSETEFPGGVCGQLTRRVDHAVLEQFPLLADGIAVGVPPHAAGGQLLLLLGALQESEGPVALIVDDVQWADTLSMQTLGFVLRRLWADRVLTVLVTRADQDNAAELDRLVRSLERAVRLKMTGLEDTEVADLVKGLTGAPPTASLLSRLRAYANGHPLYVRTVLSEIPAATLRDDALDRWPVPRSLLVGIREQMDRLPPESMALLEAMSVLDARLPLATVARLARLADPARALGPALAAGLAVWWPNESQSPVALVHALQRDAVYDAIDPERRRVLHAGAVALVGPAAAWAHRVAAAASADTTLAAELEQSAMEEAGGGRNALAATRLVWASALSDSREDRERRLLTACAQSLITMQPVAAAKLRAEVEDCTPGALRSCVLGGLDMLDNRLAEAEARLTAAWEQARADPGSGWLVVLAGTFLTVLMMRHVRGAETAEVATQTLAVGDLDPATTDFTRAVLATGRMWDRGPRAALLDLAHLPVDAATATNHQLDSLATRGVMRLFLGDLDAARLDLTMVARRDQQGAGSRLSPFSLSLLALADYLSGDWTASRSAADQALAIVAVQGNVLGDAAAEFAAVCVHSGSGQWDVSQRHLDTLAHLVRMLGSPAEAVYFELAGATVAQARGDHAAMLRALETGLDESAGSGTAVRMRYKAFWLWRQSLLVEALTGTGRLDEAIRALDELRGGFDGTGYLEVVTARLAGRLAEVQGRPRDALKIYEQVVSQSPRIPGSSQTRVTSGDSVPLYRAMLEQSYGRLLAVTRTAPRREAAQWLRSAHARFSALRATPFLERCEADLSAMGLAAPAESPNRVLALTEREMSVAYLIADGRTNREAAAELYVSQKAVEYHLSNIYAKLGISSRRQLAESLRARQ</sequence>
<dbReference type="SUPFAM" id="SSF52540">
    <property type="entry name" value="P-loop containing nucleoside triphosphate hydrolases"/>
    <property type="match status" value="1"/>
</dbReference>
<dbReference type="InterPro" id="IPR041664">
    <property type="entry name" value="AAA_16"/>
</dbReference>
<evidence type="ECO:0000313" key="5">
    <source>
        <dbReference type="Proteomes" id="UP001499854"/>
    </source>
</evidence>
<dbReference type="PANTHER" id="PTHR16305:SF35">
    <property type="entry name" value="TRANSCRIPTIONAL ACTIVATOR DOMAIN"/>
    <property type="match status" value="1"/>
</dbReference>
<dbReference type="Gene3D" id="1.25.40.10">
    <property type="entry name" value="Tetratricopeptide repeat domain"/>
    <property type="match status" value="1"/>
</dbReference>
<gene>
    <name evidence="4" type="ORF">GCM10009838_66400</name>
</gene>
<organism evidence="4 5">
    <name type="scientific">Catenulispora subtropica</name>
    <dbReference type="NCBI Taxonomy" id="450798"/>
    <lineage>
        <taxon>Bacteria</taxon>
        <taxon>Bacillati</taxon>
        <taxon>Actinomycetota</taxon>
        <taxon>Actinomycetes</taxon>
        <taxon>Catenulisporales</taxon>
        <taxon>Catenulisporaceae</taxon>
        <taxon>Catenulispora</taxon>
    </lineage>
</organism>
<evidence type="ECO:0000313" key="4">
    <source>
        <dbReference type="EMBL" id="GAA1993137.1"/>
    </source>
</evidence>
<dbReference type="PANTHER" id="PTHR16305">
    <property type="entry name" value="TESTICULAR SOLUBLE ADENYLYL CYCLASE"/>
    <property type="match status" value="1"/>
</dbReference>
<dbReference type="Pfam" id="PF13191">
    <property type="entry name" value="AAA_16"/>
    <property type="match status" value="1"/>
</dbReference>
<accession>A0ABN2SVB2</accession>
<dbReference type="SUPFAM" id="SSF46894">
    <property type="entry name" value="C-terminal effector domain of the bipartite response regulators"/>
    <property type="match status" value="1"/>
</dbReference>
<dbReference type="CDD" id="cd06170">
    <property type="entry name" value="LuxR_C_like"/>
    <property type="match status" value="1"/>
</dbReference>
<dbReference type="PRINTS" id="PR00038">
    <property type="entry name" value="HTHLUXR"/>
</dbReference>
<dbReference type="InterPro" id="IPR011990">
    <property type="entry name" value="TPR-like_helical_dom_sf"/>
</dbReference>
<dbReference type="SUPFAM" id="SSF48452">
    <property type="entry name" value="TPR-like"/>
    <property type="match status" value="1"/>
</dbReference>
<dbReference type="InterPro" id="IPR027417">
    <property type="entry name" value="P-loop_NTPase"/>
</dbReference>
<dbReference type="Gene3D" id="1.10.10.10">
    <property type="entry name" value="Winged helix-like DNA-binding domain superfamily/Winged helix DNA-binding domain"/>
    <property type="match status" value="1"/>
</dbReference>
<dbReference type="EMBL" id="BAAAQM010000049">
    <property type="protein sequence ID" value="GAA1993137.1"/>
    <property type="molecule type" value="Genomic_DNA"/>
</dbReference>
<evidence type="ECO:0000256" key="1">
    <source>
        <dbReference type="ARBA" id="ARBA00022741"/>
    </source>
</evidence>
<dbReference type="SMART" id="SM00421">
    <property type="entry name" value="HTH_LUXR"/>
    <property type="match status" value="1"/>
</dbReference>
<dbReference type="Gene3D" id="3.40.50.300">
    <property type="entry name" value="P-loop containing nucleotide triphosphate hydrolases"/>
    <property type="match status" value="1"/>
</dbReference>
<evidence type="ECO:0000256" key="2">
    <source>
        <dbReference type="ARBA" id="ARBA00022840"/>
    </source>
</evidence>
<comment type="caution">
    <text evidence="4">The sequence shown here is derived from an EMBL/GenBank/DDBJ whole genome shotgun (WGS) entry which is preliminary data.</text>
</comment>
<keyword evidence="2" id="KW-0067">ATP-binding</keyword>
<reference evidence="4 5" key="1">
    <citation type="journal article" date="2019" name="Int. J. Syst. Evol. Microbiol.">
        <title>The Global Catalogue of Microorganisms (GCM) 10K type strain sequencing project: providing services to taxonomists for standard genome sequencing and annotation.</title>
        <authorList>
            <consortium name="The Broad Institute Genomics Platform"/>
            <consortium name="The Broad Institute Genome Sequencing Center for Infectious Disease"/>
            <person name="Wu L."/>
            <person name="Ma J."/>
        </authorList>
    </citation>
    <scope>NUCLEOTIDE SEQUENCE [LARGE SCALE GENOMIC DNA]</scope>
    <source>
        <strain evidence="4 5">JCM 16013</strain>
    </source>
</reference>
<keyword evidence="1" id="KW-0547">Nucleotide-binding</keyword>
<dbReference type="Pfam" id="PF00196">
    <property type="entry name" value="GerE"/>
    <property type="match status" value="1"/>
</dbReference>
<dbReference type="RefSeq" id="WP_344661121.1">
    <property type="nucleotide sequence ID" value="NZ_BAAAQM010000049.1"/>
</dbReference>
<dbReference type="PROSITE" id="PS50043">
    <property type="entry name" value="HTH_LUXR_2"/>
    <property type="match status" value="1"/>
</dbReference>
<name>A0ABN2SVB2_9ACTN</name>
<proteinExistence type="predicted"/>